<dbReference type="CDD" id="cd02020">
    <property type="entry name" value="CMPK"/>
    <property type="match status" value="1"/>
</dbReference>
<dbReference type="GO" id="GO:0036431">
    <property type="term" value="F:dCMP kinase activity"/>
    <property type="evidence" value="ECO:0007669"/>
    <property type="project" value="InterPro"/>
</dbReference>
<dbReference type="InterPro" id="IPR011994">
    <property type="entry name" value="Cytidylate_kinase_dom"/>
</dbReference>
<evidence type="ECO:0000256" key="6">
    <source>
        <dbReference type="ARBA" id="ARBA00047615"/>
    </source>
</evidence>
<evidence type="ECO:0000256" key="7">
    <source>
        <dbReference type="ARBA" id="ARBA00048478"/>
    </source>
</evidence>
<dbReference type="Gene3D" id="3.40.50.300">
    <property type="entry name" value="P-loop containing nucleotide triphosphate hydrolases"/>
    <property type="match status" value="1"/>
</dbReference>
<dbReference type="PANTHER" id="PTHR21299">
    <property type="entry name" value="CYTIDYLATE KINASE/PANTOATE-BETA-ALANINE LIGASE"/>
    <property type="match status" value="1"/>
</dbReference>
<dbReference type="GO" id="GO:0006220">
    <property type="term" value="P:pyrimidine nucleotide metabolic process"/>
    <property type="evidence" value="ECO:0007669"/>
    <property type="project" value="UniProtKB-UniRule"/>
</dbReference>
<comment type="subcellular location">
    <subcellularLocation>
        <location evidence="8">Cytoplasm</location>
    </subcellularLocation>
</comment>
<dbReference type="Pfam" id="PF02224">
    <property type="entry name" value="Cytidylate_kin"/>
    <property type="match status" value="1"/>
</dbReference>
<protein>
    <recommendedName>
        <fullName evidence="8">Cytidylate kinase</fullName>
        <shortName evidence="8">CK</shortName>
        <ecNumber evidence="8">2.7.4.25</ecNumber>
    </recommendedName>
    <alternativeName>
        <fullName evidence="8">Cytidine monophosphate kinase</fullName>
        <shortName evidence="8">CMP kinase</shortName>
    </alternativeName>
</protein>
<proteinExistence type="inferred from homology"/>
<organism evidence="10 11">
    <name type="scientific">Candidatus Pullichristensenella stercorigallinarum</name>
    <dbReference type="NCBI Taxonomy" id="2840909"/>
    <lineage>
        <taxon>Bacteria</taxon>
        <taxon>Bacillati</taxon>
        <taxon>Bacillota</taxon>
        <taxon>Clostridia</taxon>
        <taxon>Candidatus Pullichristensenella</taxon>
    </lineage>
</organism>
<evidence type="ECO:0000256" key="4">
    <source>
        <dbReference type="ARBA" id="ARBA00022777"/>
    </source>
</evidence>
<feature type="domain" description="Cytidylate kinase" evidence="9">
    <location>
        <begin position="7"/>
        <end position="221"/>
    </location>
</feature>
<dbReference type="GO" id="GO:0005524">
    <property type="term" value="F:ATP binding"/>
    <property type="evidence" value="ECO:0007669"/>
    <property type="project" value="UniProtKB-UniRule"/>
</dbReference>
<dbReference type="EMBL" id="DVFZ01000061">
    <property type="protein sequence ID" value="HIQ82713.1"/>
    <property type="molecule type" value="Genomic_DNA"/>
</dbReference>
<keyword evidence="5 8" id="KW-0067">ATP-binding</keyword>
<dbReference type="EC" id="2.7.4.25" evidence="8"/>
<comment type="caution">
    <text evidence="10">The sequence shown here is derived from an EMBL/GenBank/DDBJ whole genome shotgun (WGS) entry which is preliminary data.</text>
</comment>
<gene>
    <name evidence="8" type="primary">cmk</name>
    <name evidence="10" type="ORF">IAA52_06370</name>
</gene>
<feature type="binding site" evidence="8">
    <location>
        <begin position="11"/>
        <end position="19"/>
    </location>
    <ligand>
        <name>ATP</name>
        <dbReference type="ChEBI" id="CHEBI:30616"/>
    </ligand>
</feature>
<keyword evidence="3 8" id="KW-0547">Nucleotide-binding</keyword>
<dbReference type="HAMAP" id="MF_00238">
    <property type="entry name" value="Cytidyl_kinase_type1"/>
    <property type="match status" value="1"/>
</dbReference>
<dbReference type="PANTHER" id="PTHR21299:SF2">
    <property type="entry name" value="CYTIDYLATE KINASE"/>
    <property type="match status" value="1"/>
</dbReference>
<comment type="similarity">
    <text evidence="1 8">Belongs to the cytidylate kinase family. Type 1 subfamily.</text>
</comment>
<evidence type="ECO:0000259" key="9">
    <source>
        <dbReference type="Pfam" id="PF02224"/>
    </source>
</evidence>
<keyword evidence="4 8" id="KW-0418">Kinase</keyword>
<evidence type="ECO:0000256" key="5">
    <source>
        <dbReference type="ARBA" id="ARBA00022840"/>
    </source>
</evidence>
<evidence type="ECO:0000313" key="11">
    <source>
        <dbReference type="Proteomes" id="UP000824260"/>
    </source>
</evidence>
<dbReference type="GO" id="GO:0015949">
    <property type="term" value="P:nucleobase-containing small molecule interconversion"/>
    <property type="evidence" value="ECO:0007669"/>
    <property type="project" value="TreeGrafter"/>
</dbReference>
<evidence type="ECO:0000256" key="3">
    <source>
        <dbReference type="ARBA" id="ARBA00022741"/>
    </source>
</evidence>
<dbReference type="InterPro" id="IPR003136">
    <property type="entry name" value="Cytidylate_kin"/>
</dbReference>
<dbReference type="Proteomes" id="UP000824260">
    <property type="component" value="Unassembled WGS sequence"/>
</dbReference>
<sequence length="228" mass="24422">MSAVFSIAIDGPSGAGKSSVARAVAKRLGAMYLDTGAMYRAIGLYMLKTGVPLDDAQAIAANCAGADVRVGYDAEGRQSVYLGDEDVSEAIRAAEVSLAASAVSTVPEVRARMVALQREIAKGHSVVMDGRDIGTKVLPDATLKIYLTASVDVRAWRRHLELAQKGMNEPYEKVREELIRRDELDTHRAASPLCRAEDAVEVDCSQMTLAQVEERIAALAREAMGAKA</sequence>
<dbReference type="SUPFAM" id="SSF52540">
    <property type="entry name" value="P-loop containing nucleoside triphosphate hydrolases"/>
    <property type="match status" value="1"/>
</dbReference>
<dbReference type="GO" id="GO:0005829">
    <property type="term" value="C:cytosol"/>
    <property type="evidence" value="ECO:0007669"/>
    <property type="project" value="TreeGrafter"/>
</dbReference>
<keyword evidence="8" id="KW-0963">Cytoplasm</keyword>
<comment type="catalytic activity">
    <reaction evidence="7 8">
        <text>CMP + ATP = CDP + ADP</text>
        <dbReference type="Rhea" id="RHEA:11600"/>
        <dbReference type="ChEBI" id="CHEBI:30616"/>
        <dbReference type="ChEBI" id="CHEBI:58069"/>
        <dbReference type="ChEBI" id="CHEBI:60377"/>
        <dbReference type="ChEBI" id="CHEBI:456216"/>
        <dbReference type="EC" id="2.7.4.25"/>
    </reaction>
</comment>
<evidence type="ECO:0000313" key="10">
    <source>
        <dbReference type="EMBL" id="HIQ82713.1"/>
    </source>
</evidence>
<accession>A0A9D0ZL94</accession>
<dbReference type="NCBIfam" id="TIGR00017">
    <property type="entry name" value="cmk"/>
    <property type="match status" value="1"/>
</dbReference>
<keyword evidence="2 8" id="KW-0808">Transferase</keyword>
<dbReference type="AlphaFoldDB" id="A0A9D0ZL94"/>
<reference evidence="10" key="1">
    <citation type="submission" date="2020-10" db="EMBL/GenBank/DDBJ databases">
        <authorList>
            <person name="Gilroy R."/>
        </authorList>
    </citation>
    <scope>NUCLEOTIDE SEQUENCE</scope>
    <source>
        <strain evidence="10">ChiSjej6B24-2974</strain>
    </source>
</reference>
<reference evidence="10" key="2">
    <citation type="journal article" date="2021" name="PeerJ">
        <title>Extensive microbial diversity within the chicken gut microbiome revealed by metagenomics and culture.</title>
        <authorList>
            <person name="Gilroy R."/>
            <person name="Ravi A."/>
            <person name="Getino M."/>
            <person name="Pursley I."/>
            <person name="Horton D.L."/>
            <person name="Alikhan N.F."/>
            <person name="Baker D."/>
            <person name="Gharbi K."/>
            <person name="Hall N."/>
            <person name="Watson M."/>
            <person name="Adriaenssens E.M."/>
            <person name="Foster-Nyarko E."/>
            <person name="Jarju S."/>
            <person name="Secka A."/>
            <person name="Antonio M."/>
            <person name="Oren A."/>
            <person name="Chaudhuri R.R."/>
            <person name="La Ragione R."/>
            <person name="Hildebrand F."/>
            <person name="Pallen M.J."/>
        </authorList>
    </citation>
    <scope>NUCLEOTIDE SEQUENCE</scope>
    <source>
        <strain evidence="10">ChiSjej6B24-2974</strain>
    </source>
</reference>
<dbReference type="InterPro" id="IPR027417">
    <property type="entry name" value="P-loop_NTPase"/>
</dbReference>
<evidence type="ECO:0000256" key="2">
    <source>
        <dbReference type="ARBA" id="ARBA00022679"/>
    </source>
</evidence>
<evidence type="ECO:0000256" key="8">
    <source>
        <dbReference type="HAMAP-Rule" id="MF_00238"/>
    </source>
</evidence>
<name>A0A9D0ZL94_9FIRM</name>
<comment type="catalytic activity">
    <reaction evidence="6 8">
        <text>dCMP + ATP = dCDP + ADP</text>
        <dbReference type="Rhea" id="RHEA:25094"/>
        <dbReference type="ChEBI" id="CHEBI:30616"/>
        <dbReference type="ChEBI" id="CHEBI:57566"/>
        <dbReference type="ChEBI" id="CHEBI:58593"/>
        <dbReference type="ChEBI" id="CHEBI:456216"/>
        <dbReference type="EC" id="2.7.4.25"/>
    </reaction>
</comment>
<evidence type="ECO:0000256" key="1">
    <source>
        <dbReference type="ARBA" id="ARBA00009427"/>
    </source>
</evidence>